<dbReference type="SUPFAM" id="SSF56784">
    <property type="entry name" value="HAD-like"/>
    <property type="match status" value="1"/>
</dbReference>
<dbReference type="NCBIfam" id="NF011564">
    <property type="entry name" value="PRK14988.1"/>
    <property type="match status" value="1"/>
</dbReference>
<dbReference type="SFLD" id="SFLDG01129">
    <property type="entry name" value="C1.5:_HAD__Beta-PGM__Phosphata"/>
    <property type="match status" value="1"/>
</dbReference>
<dbReference type="InterPro" id="IPR050155">
    <property type="entry name" value="HAD-like_hydrolase_sf"/>
</dbReference>
<reference evidence="1 2" key="1">
    <citation type="submission" date="2022-12" db="EMBL/GenBank/DDBJ databases">
        <title>Genome sequence of Pasteurellaceae Bisgaard Taxon 45.</title>
        <authorList>
            <person name="Foggin C."/>
            <person name="Rosen L.E."/>
            <person name="Henton M."/>
            <person name="Buys A."/>
            <person name="Floyd T."/>
            <person name="Turner A.D."/>
            <person name="Tarbin J."/>
            <person name="Lloyd A.S."/>
            <person name="Chaitezvi C."/>
            <person name="Ellis R.J."/>
            <person name="Roberts H.C."/>
            <person name="Dastjerdi A."/>
            <person name="Nunez A."/>
            <person name="Van Vliet A.H."/>
            <person name="Steinbach F."/>
        </authorList>
    </citation>
    <scope>NUCLEOTIDE SEQUENCE [LARGE SCALE GENOMIC DNA]</scope>
    <source>
        <strain evidence="1 2">VF20HR</strain>
    </source>
</reference>
<evidence type="ECO:0000313" key="1">
    <source>
        <dbReference type="EMBL" id="MDP9500157.1"/>
    </source>
</evidence>
<dbReference type="PANTHER" id="PTHR43434:SF3">
    <property type="entry name" value="GMP_IMP NUCLEOTIDASE YRFG"/>
    <property type="match status" value="1"/>
</dbReference>
<keyword evidence="1" id="KW-0378">Hydrolase</keyword>
<dbReference type="InterPro" id="IPR006439">
    <property type="entry name" value="HAD-SF_hydro_IA"/>
</dbReference>
<dbReference type="NCBIfam" id="TIGR01509">
    <property type="entry name" value="HAD-SF-IA-v3"/>
    <property type="match status" value="1"/>
</dbReference>
<dbReference type="EC" id="3.1.3.5" evidence="1"/>
<name>A0ABT9KG43_9PAST</name>
<evidence type="ECO:0000313" key="2">
    <source>
        <dbReference type="Proteomes" id="UP001224083"/>
    </source>
</evidence>
<dbReference type="Pfam" id="PF00702">
    <property type="entry name" value="Hydrolase"/>
    <property type="match status" value="1"/>
</dbReference>
<comment type="caution">
    <text evidence="1">The sequence shown here is derived from an EMBL/GenBank/DDBJ whole genome shotgun (WGS) entry which is preliminary data.</text>
</comment>
<dbReference type="SFLD" id="SFLDS00003">
    <property type="entry name" value="Haloacid_Dehalogenase"/>
    <property type="match status" value="1"/>
</dbReference>
<gene>
    <name evidence="1" type="primary">yrfG</name>
    <name evidence="1" type="ORF">O7M46_04225</name>
</gene>
<dbReference type="Proteomes" id="UP001224083">
    <property type="component" value="Unassembled WGS sequence"/>
</dbReference>
<dbReference type="InterPro" id="IPR023214">
    <property type="entry name" value="HAD_sf"/>
</dbReference>
<dbReference type="PANTHER" id="PTHR43434">
    <property type="entry name" value="PHOSPHOGLYCOLATE PHOSPHATASE"/>
    <property type="match status" value="1"/>
</dbReference>
<dbReference type="Gene3D" id="3.40.50.1000">
    <property type="entry name" value="HAD superfamily/HAD-like"/>
    <property type="match status" value="1"/>
</dbReference>
<protein>
    <submittedName>
        <fullName evidence="1">GMP/IMP nucleotidase</fullName>
        <ecNumber evidence="1">3.1.3.5</ecNumber>
    </submittedName>
</protein>
<dbReference type="InterPro" id="IPR036412">
    <property type="entry name" value="HAD-like_sf"/>
</dbReference>
<accession>A0ABT9KG43</accession>
<keyword evidence="2" id="KW-1185">Reference proteome</keyword>
<dbReference type="GO" id="GO:0008253">
    <property type="term" value="F:5'-nucleotidase activity"/>
    <property type="evidence" value="ECO:0007669"/>
    <property type="project" value="UniProtKB-EC"/>
</dbReference>
<proteinExistence type="predicted"/>
<organism evidence="1 2">
    <name type="scientific">Bisgaard Taxon 45</name>
    <dbReference type="NCBI Taxonomy" id="304289"/>
    <lineage>
        <taxon>Bacteria</taxon>
        <taxon>Pseudomonadati</taxon>
        <taxon>Pseudomonadota</taxon>
        <taxon>Gammaproteobacteria</taxon>
        <taxon>Pasteurellales</taxon>
        <taxon>Pasteurellaceae</taxon>
    </lineage>
</organism>
<dbReference type="EMBL" id="JAQAHH010000005">
    <property type="protein sequence ID" value="MDP9500157.1"/>
    <property type="molecule type" value="Genomic_DNA"/>
</dbReference>
<sequence>MCMMEMNWQQIDTVILDLDGTLIDLYFDHHFWKNVVPQAYAEKFDMPLEACVQALKQRYDDIEHSKDWYCLDFWAKTLKLPLRELYQAQGPTLKVRSDVMPFLQAVSNMDKKMMLLTDSNPFSLETKLKYCDFVSYFDVLLSSHQFGAPKIEQPLWHNLQQQHYFNPARTLFIDDTETVLDSAKQFGIAYTVGVENPDSSLPDKTFKRHFSVNNYRTLVESDKNGEKI</sequence>